<organism evidence="2 3">
    <name type="scientific">Nocardioides panzhihuensis</name>
    <dbReference type="NCBI Taxonomy" id="860243"/>
    <lineage>
        <taxon>Bacteria</taxon>
        <taxon>Bacillati</taxon>
        <taxon>Actinomycetota</taxon>
        <taxon>Actinomycetes</taxon>
        <taxon>Propionibacteriales</taxon>
        <taxon>Nocardioidaceae</taxon>
        <taxon>Nocardioides</taxon>
    </lineage>
</organism>
<dbReference type="InterPro" id="IPR023606">
    <property type="entry name" value="CoA-Trfase_III_dom_1_sf"/>
</dbReference>
<reference evidence="2 3" key="1">
    <citation type="submission" date="2020-07" db="EMBL/GenBank/DDBJ databases">
        <title>Sequencing the genomes of 1000 actinobacteria strains.</title>
        <authorList>
            <person name="Klenk H.-P."/>
        </authorList>
    </citation>
    <scope>NUCLEOTIDE SEQUENCE [LARGE SCALE GENOMIC DNA]</scope>
    <source>
        <strain evidence="2 3">DSM 26487</strain>
    </source>
</reference>
<dbReference type="GO" id="GO:0033608">
    <property type="term" value="F:formyl-CoA transferase activity"/>
    <property type="evidence" value="ECO:0007669"/>
    <property type="project" value="UniProtKB-EC"/>
</dbReference>
<dbReference type="EC" id="2.8.3.16" evidence="2"/>
<keyword evidence="3" id="KW-1185">Reference proteome</keyword>
<dbReference type="Gene3D" id="3.30.1540.10">
    <property type="entry name" value="formyl-coa transferase, domain 3"/>
    <property type="match status" value="1"/>
</dbReference>
<dbReference type="PANTHER" id="PTHR48207:SF3">
    <property type="entry name" value="SUCCINATE--HYDROXYMETHYLGLUTARATE COA-TRANSFERASE"/>
    <property type="match status" value="1"/>
</dbReference>
<dbReference type="Pfam" id="PF02515">
    <property type="entry name" value="CoA_transf_3"/>
    <property type="match status" value="1"/>
</dbReference>
<comment type="caution">
    <text evidence="2">The sequence shown here is derived from an EMBL/GenBank/DDBJ whole genome shotgun (WGS) entry which is preliminary data.</text>
</comment>
<proteinExistence type="predicted"/>
<dbReference type="EMBL" id="JACBZR010000001">
    <property type="protein sequence ID" value="NYI78291.1"/>
    <property type="molecule type" value="Genomic_DNA"/>
</dbReference>
<name>A0A7Z0ISU7_9ACTN</name>
<sequence>MSTVSDLPLDGITVVSLEQAVAAPYASRQLADLGARVIKIERPGTGDFARGYDDTVHGESSYFVWLNRSKESLTLDLKTPQGMQILWELLTEADVLVQNLGPGASARMGLGAAALAESHPRLIVCDISGYGADGPWQDRKAYDLLVQAEAGLLSVTGSEDEVAKAGISVADIAAGSFAYSGILAALFTRATTGRVRPVSVSLFEALAEWMGSPAYYTRYGGTSPLRTGARHATIAPYGPFVAGDGEAVLLAVQNHREWVRLCEEVLERPDLVADPRFARNPDRVAHRDELEPIIAEGVTGFTSAELAARLEAAGIANARMNTMAELWAHPVLAERKRWREVATPGGPAEALVPPASLAGIEPRMDPVPAVGEHSEAILAALGRTPAEVEALRAAAII</sequence>
<evidence type="ECO:0000256" key="1">
    <source>
        <dbReference type="ARBA" id="ARBA00022679"/>
    </source>
</evidence>
<dbReference type="RefSeq" id="WP_343051615.1">
    <property type="nucleotide sequence ID" value="NZ_JACBZR010000001.1"/>
</dbReference>
<evidence type="ECO:0000313" key="2">
    <source>
        <dbReference type="EMBL" id="NYI78291.1"/>
    </source>
</evidence>
<gene>
    <name evidence="2" type="ORF">BJ988_002939</name>
</gene>
<dbReference type="InterPro" id="IPR050483">
    <property type="entry name" value="CoA-transferase_III_domain"/>
</dbReference>
<protein>
    <submittedName>
        <fullName evidence="2">Formyl-CoA transferase</fullName>
        <ecNumber evidence="2">2.8.3.16</ecNumber>
    </submittedName>
</protein>
<dbReference type="Proteomes" id="UP000564496">
    <property type="component" value="Unassembled WGS sequence"/>
</dbReference>
<dbReference type="Gene3D" id="3.40.50.10540">
    <property type="entry name" value="Crotonobetainyl-coa:carnitine coa-transferase, domain 1"/>
    <property type="match status" value="1"/>
</dbReference>
<keyword evidence="1 2" id="KW-0808">Transferase</keyword>
<dbReference type="SUPFAM" id="SSF89796">
    <property type="entry name" value="CoA-transferase family III (CaiB/BaiF)"/>
    <property type="match status" value="1"/>
</dbReference>
<dbReference type="PANTHER" id="PTHR48207">
    <property type="entry name" value="SUCCINATE--HYDROXYMETHYLGLUTARATE COA-TRANSFERASE"/>
    <property type="match status" value="1"/>
</dbReference>
<dbReference type="InterPro" id="IPR003673">
    <property type="entry name" value="CoA-Trfase_fam_III"/>
</dbReference>
<dbReference type="AlphaFoldDB" id="A0A7Z0ISU7"/>
<accession>A0A7Z0ISU7</accession>
<evidence type="ECO:0000313" key="3">
    <source>
        <dbReference type="Proteomes" id="UP000564496"/>
    </source>
</evidence>
<dbReference type="InterPro" id="IPR044855">
    <property type="entry name" value="CoA-Trfase_III_dom3_sf"/>
</dbReference>